<protein>
    <submittedName>
        <fullName evidence="2">Uncharacterized protein</fullName>
    </submittedName>
</protein>
<evidence type="ECO:0000313" key="2">
    <source>
        <dbReference type="EnsemblMetazoa" id="ACOM025936-PA.1"/>
    </source>
</evidence>
<dbReference type="AlphaFoldDB" id="A0A8W7P694"/>
<reference evidence="2" key="1">
    <citation type="submission" date="2022-08" db="UniProtKB">
        <authorList>
            <consortium name="EnsemblMetazoa"/>
        </authorList>
    </citation>
    <scope>IDENTIFICATION</scope>
</reference>
<feature type="compositionally biased region" description="Polar residues" evidence="1">
    <location>
        <begin position="56"/>
        <end position="74"/>
    </location>
</feature>
<name>A0A8W7P694_ANOCL</name>
<feature type="compositionally biased region" description="Polar residues" evidence="1">
    <location>
        <begin position="1"/>
        <end position="10"/>
    </location>
</feature>
<proteinExistence type="predicted"/>
<dbReference type="EnsemblMetazoa" id="ACOM025936-RA">
    <property type="protein sequence ID" value="ACOM025936-PA.1"/>
    <property type="gene ID" value="ACOM025936"/>
</dbReference>
<dbReference type="Proteomes" id="UP000075882">
    <property type="component" value="Unassembled WGS sequence"/>
</dbReference>
<accession>A0A8W7P694</accession>
<feature type="compositionally biased region" description="Gly residues" evidence="1">
    <location>
        <begin position="12"/>
        <end position="47"/>
    </location>
</feature>
<evidence type="ECO:0000256" key="1">
    <source>
        <dbReference type="SAM" id="MobiDB-lite"/>
    </source>
</evidence>
<organism evidence="2">
    <name type="scientific">Anopheles coluzzii</name>
    <name type="common">African malaria mosquito</name>
    <dbReference type="NCBI Taxonomy" id="1518534"/>
    <lineage>
        <taxon>Eukaryota</taxon>
        <taxon>Metazoa</taxon>
        <taxon>Ecdysozoa</taxon>
        <taxon>Arthropoda</taxon>
        <taxon>Hexapoda</taxon>
        <taxon>Insecta</taxon>
        <taxon>Pterygota</taxon>
        <taxon>Neoptera</taxon>
        <taxon>Endopterygota</taxon>
        <taxon>Diptera</taxon>
        <taxon>Nematocera</taxon>
        <taxon>Culicoidea</taxon>
        <taxon>Culicidae</taxon>
        <taxon>Anophelinae</taxon>
        <taxon>Anopheles</taxon>
    </lineage>
</organism>
<sequence length="128" mass="12732">MASTACSTAVTPGGGSSSLGGGGGGGSAGGGGVGIASISTGGGGSSSSGGIYQLSGEPNTMHLNNHETPASLHQRQLEHERKIWKARQSLPTTSLAAGVAVAATGNILPFSVPVLYRLCRSVQFFFDR</sequence>
<feature type="region of interest" description="Disordered" evidence="1">
    <location>
        <begin position="1"/>
        <end position="75"/>
    </location>
</feature>